<proteinExistence type="predicted"/>
<evidence type="ECO:0000313" key="2">
    <source>
        <dbReference type="Proteomes" id="UP000494256"/>
    </source>
</evidence>
<name>A0A8S1AS98_ARCPL</name>
<gene>
    <name evidence="1" type="ORF">APLA_LOCUS12240</name>
</gene>
<sequence>MDVETGIDGDDHQLKSGVSIFADVYYKIPNAYSRSPLNEGLPQRAPTIPKSDRCRLVIPYLNEDDDATPRTATLVLGSPSVNPPKENVNIFISP</sequence>
<dbReference type="OrthoDB" id="10249311at2759"/>
<dbReference type="EMBL" id="CADEBD010000337">
    <property type="protein sequence ID" value="CAB3247951.1"/>
    <property type="molecule type" value="Genomic_DNA"/>
</dbReference>
<reference evidence="1 2" key="1">
    <citation type="submission" date="2020-04" db="EMBL/GenBank/DDBJ databases">
        <authorList>
            <person name="Wallbank WR R."/>
            <person name="Pardo Diaz C."/>
            <person name="Kozak K."/>
            <person name="Martin S."/>
            <person name="Jiggins C."/>
            <person name="Moest M."/>
            <person name="Warren A I."/>
            <person name="Byers J.R.P. K."/>
            <person name="Montejo-Kovacevich G."/>
            <person name="Yen C E."/>
        </authorList>
    </citation>
    <scope>NUCLEOTIDE SEQUENCE [LARGE SCALE GENOMIC DNA]</scope>
</reference>
<evidence type="ECO:0000313" key="1">
    <source>
        <dbReference type="EMBL" id="CAB3247951.1"/>
    </source>
</evidence>
<comment type="caution">
    <text evidence="1">The sequence shown here is derived from an EMBL/GenBank/DDBJ whole genome shotgun (WGS) entry which is preliminary data.</text>
</comment>
<protein>
    <submittedName>
        <fullName evidence="1">Uncharacterized protein</fullName>
    </submittedName>
</protein>
<dbReference type="AlphaFoldDB" id="A0A8S1AS98"/>
<dbReference type="Proteomes" id="UP000494256">
    <property type="component" value="Unassembled WGS sequence"/>
</dbReference>
<accession>A0A8S1AS98</accession>
<organism evidence="1 2">
    <name type="scientific">Arctia plantaginis</name>
    <name type="common">Wood tiger moth</name>
    <name type="synonym">Phalaena plantaginis</name>
    <dbReference type="NCBI Taxonomy" id="874455"/>
    <lineage>
        <taxon>Eukaryota</taxon>
        <taxon>Metazoa</taxon>
        <taxon>Ecdysozoa</taxon>
        <taxon>Arthropoda</taxon>
        <taxon>Hexapoda</taxon>
        <taxon>Insecta</taxon>
        <taxon>Pterygota</taxon>
        <taxon>Neoptera</taxon>
        <taxon>Endopterygota</taxon>
        <taxon>Lepidoptera</taxon>
        <taxon>Glossata</taxon>
        <taxon>Ditrysia</taxon>
        <taxon>Noctuoidea</taxon>
        <taxon>Erebidae</taxon>
        <taxon>Arctiinae</taxon>
        <taxon>Arctia</taxon>
    </lineage>
</organism>